<dbReference type="InterPro" id="IPR029016">
    <property type="entry name" value="GAF-like_dom_sf"/>
</dbReference>
<evidence type="ECO:0000313" key="2">
    <source>
        <dbReference type="EMBL" id="MCW0482225.1"/>
    </source>
</evidence>
<gene>
    <name evidence="2" type="ORF">N2K84_05745</name>
</gene>
<dbReference type="Gene3D" id="3.30.450.40">
    <property type="match status" value="1"/>
</dbReference>
<dbReference type="Proteomes" id="UP001163821">
    <property type="component" value="Unassembled WGS sequence"/>
</dbReference>
<protein>
    <submittedName>
        <fullName evidence="2">GAF domain-containing protein</fullName>
    </submittedName>
</protein>
<evidence type="ECO:0000313" key="3">
    <source>
        <dbReference type="Proteomes" id="UP001163821"/>
    </source>
</evidence>
<sequence length="158" mass="17715">MAVIQMINIEMEAIFEKTLVEIQLLVEKSPEDLLLRICQILKECIYHYDWVGFYVLENGGLVLGPYVGKPTEHTHIAIGKGICGQVAEKKETMVVQDVTQVDNYISCGLDVQSEIVVPILKNGEFVAELDIDSHSPAPFRDDDSLFLEKVCALLSDKF</sequence>
<feature type="domain" description="GAF" evidence="1">
    <location>
        <begin position="30"/>
        <end position="155"/>
    </location>
</feature>
<comment type="caution">
    <text evidence="2">The sequence shown here is derived from an EMBL/GenBank/DDBJ whole genome shotgun (WGS) entry which is preliminary data.</text>
</comment>
<reference evidence="2" key="1">
    <citation type="submission" date="2022-10" db="EMBL/GenBank/DDBJ databases">
        <title>Gaoshiqiia sediminis gen. nov., sp. nov., isolated from coastal sediment.</title>
        <authorList>
            <person name="Yu W.X."/>
            <person name="Mu D.S."/>
            <person name="Du J.Z."/>
            <person name="Liang Y.Q."/>
        </authorList>
    </citation>
    <scope>NUCLEOTIDE SEQUENCE</scope>
    <source>
        <strain evidence="2">A06</strain>
    </source>
</reference>
<name>A0AA42C9J2_9BACT</name>
<evidence type="ECO:0000259" key="1">
    <source>
        <dbReference type="Pfam" id="PF01590"/>
    </source>
</evidence>
<keyword evidence="3" id="KW-1185">Reference proteome</keyword>
<dbReference type="AlphaFoldDB" id="A0AA42C9J2"/>
<dbReference type="EMBL" id="JAPAAF010000005">
    <property type="protein sequence ID" value="MCW0482225.1"/>
    <property type="molecule type" value="Genomic_DNA"/>
</dbReference>
<proteinExistence type="predicted"/>
<organism evidence="2 3">
    <name type="scientific">Gaoshiqia sediminis</name>
    <dbReference type="NCBI Taxonomy" id="2986998"/>
    <lineage>
        <taxon>Bacteria</taxon>
        <taxon>Pseudomonadati</taxon>
        <taxon>Bacteroidota</taxon>
        <taxon>Bacteroidia</taxon>
        <taxon>Marinilabiliales</taxon>
        <taxon>Prolixibacteraceae</taxon>
        <taxon>Gaoshiqia</taxon>
    </lineage>
</organism>
<accession>A0AA42C9J2</accession>
<dbReference type="Pfam" id="PF01590">
    <property type="entry name" value="GAF"/>
    <property type="match status" value="1"/>
</dbReference>
<dbReference type="RefSeq" id="WP_282590831.1">
    <property type="nucleotide sequence ID" value="NZ_JAPAAF010000005.1"/>
</dbReference>
<dbReference type="SUPFAM" id="SSF55781">
    <property type="entry name" value="GAF domain-like"/>
    <property type="match status" value="1"/>
</dbReference>
<dbReference type="InterPro" id="IPR003018">
    <property type="entry name" value="GAF"/>
</dbReference>